<accession>A0A085LXJ2</accession>
<evidence type="ECO:0000313" key="2">
    <source>
        <dbReference type="EMBL" id="KFD62030.1"/>
    </source>
</evidence>
<gene>
    <name evidence="1" type="ORF">M513_09385</name>
    <name evidence="2" type="ORF">M514_09385</name>
</gene>
<dbReference type="AlphaFoldDB" id="A0A085LXJ2"/>
<evidence type="ECO:0000313" key="1">
    <source>
        <dbReference type="EMBL" id="KFD49688.1"/>
    </source>
</evidence>
<dbReference type="Proteomes" id="UP000030764">
    <property type="component" value="Unassembled WGS sequence"/>
</dbReference>
<proteinExistence type="predicted"/>
<protein>
    <submittedName>
        <fullName evidence="1">Uncharacterized protein</fullName>
    </submittedName>
</protein>
<reference evidence="1 3" key="1">
    <citation type="journal article" date="2014" name="Nat. Genet.">
        <title>Genome and transcriptome of the porcine whipworm Trichuris suis.</title>
        <authorList>
            <person name="Jex A.R."/>
            <person name="Nejsum P."/>
            <person name="Schwarz E.M."/>
            <person name="Hu L."/>
            <person name="Young N.D."/>
            <person name="Hall R.S."/>
            <person name="Korhonen P.K."/>
            <person name="Liao S."/>
            <person name="Thamsborg S."/>
            <person name="Xia J."/>
            <person name="Xu P."/>
            <person name="Wang S."/>
            <person name="Scheerlinck J.P."/>
            <person name="Hofmann A."/>
            <person name="Sternberg P.W."/>
            <person name="Wang J."/>
            <person name="Gasser R.B."/>
        </authorList>
    </citation>
    <scope>NUCLEOTIDE SEQUENCE [LARGE SCALE GENOMIC DNA]</scope>
    <source>
        <strain evidence="2">DCEP-RM93F</strain>
        <strain evidence="1">DCEP-RM93M</strain>
    </source>
</reference>
<evidence type="ECO:0000313" key="3">
    <source>
        <dbReference type="Proteomes" id="UP000030764"/>
    </source>
</evidence>
<sequence>MAVAHTGAGVPKSLDHRCGTLVSTSALFSADFTSFTDNSRLYSCTNDNTMPIRLRMSISLEAFVLNLVFPERPSVIHRWTVDESVTSSILLIRQEMARLRPLTTASSSAMFM</sequence>
<dbReference type="EMBL" id="KL363265">
    <property type="protein sequence ID" value="KFD49688.1"/>
    <property type="molecule type" value="Genomic_DNA"/>
</dbReference>
<dbReference type="EMBL" id="KL367603">
    <property type="protein sequence ID" value="KFD62030.1"/>
    <property type="molecule type" value="Genomic_DNA"/>
</dbReference>
<organism evidence="1 3">
    <name type="scientific">Trichuris suis</name>
    <name type="common">pig whipworm</name>
    <dbReference type="NCBI Taxonomy" id="68888"/>
    <lineage>
        <taxon>Eukaryota</taxon>
        <taxon>Metazoa</taxon>
        <taxon>Ecdysozoa</taxon>
        <taxon>Nematoda</taxon>
        <taxon>Enoplea</taxon>
        <taxon>Dorylaimia</taxon>
        <taxon>Trichinellida</taxon>
        <taxon>Trichuridae</taxon>
        <taxon>Trichuris</taxon>
    </lineage>
</organism>
<keyword evidence="3" id="KW-1185">Reference proteome</keyword>
<name>A0A085LXJ2_9BILA</name>
<dbReference type="Proteomes" id="UP000030758">
    <property type="component" value="Unassembled WGS sequence"/>
</dbReference>